<dbReference type="InterPro" id="IPR007599">
    <property type="entry name" value="DER1"/>
</dbReference>
<dbReference type="InterPro" id="IPR035952">
    <property type="entry name" value="Rhomboid-like_sf"/>
</dbReference>
<comment type="subcellular location">
    <subcellularLocation>
        <location evidence="1 7">Endoplasmic reticulum membrane</location>
        <topology evidence="1 7">Multi-pass membrane protein</topology>
    </subcellularLocation>
</comment>
<protein>
    <recommendedName>
        <fullName evidence="7">Derlin</fullName>
    </recommendedName>
</protein>
<gene>
    <name evidence="8" type="ORF">L207DRAFT_513813</name>
</gene>
<evidence type="ECO:0000313" key="9">
    <source>
        <dbReference type="Proteomes" id="UP000235786"/>
    </source>
</evidence>
<dbReference type="Pfam" id="PF04511">
    <property type="entry name" value="DER1"/>
    <property type="match status" value="1"/>
</dbReference>
<dbReference type="GO" id="GO:0005789">
    <property type="term" value="C:endoplasmic reticulum membrane"/>
    <property type="evidence" value="ECO:0007669"/>
    <property type="project" value="UniProtKB-SubCell"/>
</dbReference>
<organism evidence="8 9">
    <name type="scientific">Hyaloscypha variabilis (strain UAMH 11265 / GT02V1 / F)</name>
    <name type="common">Meliniomyces variabilis</name>
    <dbReference type="NCBI Taxonomy" id="1149755"/>
    <lineage>
        <taxon>Eukaryota</taxon>
        <taxon>Fungi</taxon>
        <taxon>Dikarya</taxon>
        <taxon>Ascomycota</taxon>
        <taxon>Pezizomycotina</taxon>
        <taxon>Leotiomycetes</taxon>
        <taxon>Helotiales</taxon>
        <taxon>Hyaloscyphaceae</taxon>
        <taxon>Hyaloscypha</taxon>
        <taxon>Hyaloscypha variabilis</taxon>
    </lineage>
</organism>
<evidence type="ECO:0000256" key="1">
    <source>
        <dbReference type="ARBA" id="ARBA00004477"/>
    </source>
</evidence>
<sequence length="317" mass="34585">MLQHFWAAPPIARTLALATFTFSVLIYTGALPSQYFPFIPKSFLQLPPELWRLFTPFFITGPGLSIFFETYFLYTYTAKNEIASPRFLQRADFFAYISFVCAVILGLNIFIGGSILTFPLILAFMTTATMDSWDQPTSIFGIVTIPAQYLPYLFLFLTFILSGPTSFLILASGVCAAHLYNLLTGQYSAHGGPSRNLLPTPAFMFKLFGTQAEVQRPYGTVLNANVASGSAGSGVGVSAWGVGWGKWGKGQRLGTDAEAAAGPQQERGRSMAIMAGVVFVAISCVLGMVFMWYRDPEGWWTTLKGALFGGEVANTPV</sequence>
<name>A0A2J6RLF2_HYAVF</name>
<comment type="similarity">
    <text evidence="2 7">Belongs to the derlin family.</text>
</comment>
<proteinExistence type="inferred from homology"/>
<dbReference type="PANTHER" id="PTHR11009">
    <property type="entry name" value="DER1-LIKE PROTEIN, DERLIN"/>
    <property type="match status" value="1"/>
</dbReference>
<dbReference type="EMBL" id="KZ613947">
    <property type="protein sequence ID" value="PMD39354.1"/>
    <property type="molecule type" value="Genomic_DNA"/>
</dbReference>
<reference evidence="8 9" key="1">
    <citation type="submission" date="2016-04" db="EMBL/GenBank/DDBJ databases">
        <title>A degradative enzymes factory behind the ericoid mycorrhizal symbiosis.</title>
        <authorList>
            <consortium name="DOE Joint Genome Institute"/>
            <person name="Martino E."/>
            <person name="Morin E."/>
            <person name="Grelet G."/>
            <person name="Kuo A."/>
            <person name="Kohler A."/>
            <person name="Daghino S."/>
            <person name="Barry K."/>
            <person name="Choi C."/>
            <person name="Cichocki N."/>
            <person name="Clum A."/>
            <person name="Copeland A."/>
            <person name="Hainaut M."/>
            <person name="Haridas S."/>
            <person name="Labutti K."/>
            <person name="Lindquist E."/>
            <person name="Lipzen A."/>
            <person name="Khouja H.-R."/>
            <person name="Murat C."/>
            <person name="Ohm R."/>
            <person name="Olson A."/>
            <person name="Spatafora J."/>
            <person name="Veneault-Fourrey C."/>
            <person name="Henrissat B."/>
            <person name="Grigoriev I."/>
            <person name="Martin F."/>
            <person name="Perotto S."/>
        </authorList>
    </citation>
    <scope>NUCLEOTIDE SEQUENCE [LARGE SCALE GENOMIC DNA]</scope>
    <source>
        <strain evidence="8 9">F</strain>
    </source>
</reference>
<evidence type="ECO:0000256" key="7">
    <source>
        <dbReference type="RuleBase" id="RU363059"/>
    </source>
</evidence>
<comment type="function">
    <text evidence="7">May be involved in the degradation of misfolded endoplasmic reticulum (ER) luminal proteins.</text>
</comment>
<feature type="transmembrane region" description="Helical" evidence="7">
    <location>
        <begin position="272"/>
        <end position="293"/>
    </location>
</feature>
<dbReference type="STRING" id="1149755.A0A2J6RLF2"/>
<evidence type="ECO:0000256" key="3">
    <source>
        <dbReference type="ARBA" id="ARBA00022692"/>
    </source>
</evidence>
<dbReference type="OrthoDB" id="19102at2759"/>
<dbReference type="GO" id="GO:0006950">
    <property type="term" value="P:response to stress"/>
    <property type="evidence" value="ECO:0007669"/>
    <property type="project" value="UniProtKB-ARBA"/>
</dbReference>
<feature type="transmembrane region" description="Helical" evidence="7">
    <location>
        <begin position="50"/>
        <end position="72"/>
    </location>
</feature>
<feature type="transmembrane region" description="Helical" evidence="7">
    <location>
        <begin position="93"/>
        <end position="126"/>
    </location>
</feature>
<keyword evidence="4 7" id="KW-0256">Endoplasmic reticulum</keyword>
<feature type="transmembrane region" description="Helical" evidence="7">
    <location>
        <begin position="138"/>
        <end position="161"/>
    </location>
</feature>
<evidence type="ECO:0000313" key="8">
    <source>
        <dbReference type="EMBL" id="PMD39354.1"/>
    </source>
</evidence>
<evidence type="ECO:0000256" key="6">
    <source>
        <dbReference type="ARBA" id="ARBA00023136"/>
    </source>
</evidence>
<evidence type="ECO:0000256" key="4">
    <source>
        <dbReference type="ARBA" id="ARBA00022824"/>
    </source>
</evidence>
<dbReference type="AlphaFoldDB" id="A0A2J6RLF2"/>
<evidence type="ECO:0000256" key="2">
    <source>
        <dbReference type="ARBA" id="ARBA00008917"/>
    </source>
</evidence>
<evidence type="ECO:0000256" key="5">
    <source>
        <dbReference type="ARBA" id="ARBA00022989"/>
    </source>
</evidence>
<keyword evidence="3 7" id="KW-0812">Transmembrane</keyword>
<keyword evidence="9" id="KW-1185">Reference proteome</keyword>
<accession>A0A2J6RLF2</accession>
<keyword evidence="5 7" id="KW-1133">Transmembrane helix</keyword>
<dbReference type="SUPFAM" id="SSF144091">
    <property type="entry name" value="Rhomboid-like"/>
    <property type="match status" value="1"/>
</dbReference>
<keyword evidence="6 7" id="KW-0472">Membrane</keyword>
<dbReference type="Proteomes" id="UP000235786">
    <property type="component" value="Unassembled WGS sequence"/>
</dbReference>
<feature type="transmembrane region" description="Helical" evidence="7">
    <location>
        <begin position="12"/>
        <end position="30"/>
    </location>
</feature>